<comment type="subunit">
    <text evidence="5">Interacts with FtsZ.</text>
</comment>
<protein>
    <recommendedName>
        <fullName evidence="5">Cell division protein ZapD</fullName>
    </recommendedName>
    <alternativeName>
        <fullName evidence="5">Z ring-associated protein D</fullName>
    </alternativeName>
</protein>
<dbReference type="STRING" id="1121869.SAMN03084138_04189"/>
<dbReference type="InterPro" id="IPR009777">
    <property type="entry name" value="ZapD"/>
</dbReference>
<accession>A0A1I5W5L1</accession>
<name>A0A1I5W5L1_9GAMM</name>
<keyword evidence="4 5" id="KW-0131">Cell cycle</keyword>
<dbReference type="OrthoDB" id="5294622at2"/>
<dbReference type="GO" id="GO:0000917">
    <property type="term" value="P:division septum assembly"/>
    <property type="evidence" value="ECO:0007669"/>
    <property type="project" value="UniProtKB-KW"/>
</dbReference>
<keyword evidence="1 5" id="KW-0963">Cytoplasm</keyword>
<keyword evidence="2 5" id="KW-0132">Cell division</keyword>
<dbReference type="GeneID" id="35873321"/>
<dbReference type="PANTHER" id="PTHR39455:SF1">
    <property type="entry name" value="CELL DIVISION PROTEIN ZAPD"/>
    <property type="match status" value="1"/>
</dbReference>
<evidence type="ECO:0000313" key="7">
    <source>
        <dbReference type="Proteomes" id="UP000182692"/>
    </source>
</evidence>
<evidence type="ECO:0000256" key="1">
    <source>
        <dbReference type="ARBA" id="ARBA00022490"/>
    </source>
</evidence>
<dbReference type="Pfam" id="PF07072">
    <property type="entry name" value="ZapD"/>
    <property type="match status" value="1"/>
</dbReference>
<reference evidence="6 7" key="1">
    <citation type="submission" date="2016-10" db="EMBL/GenBank/DDBJ databases">
        <authorList>
            <person name="de Groot N.N."/>
        </authorList>
    </citation>
    <scope>NUCLEOTIDE SEQUENCE [LARGE SCALE GENOMIC DNA]</scope>
    <source>
        <strain evidence="6 7">DSM 15893</strain>
    </source>
</reference>
<dbReference type="PANTHER" id="PTHR39455">
    <property type="entry name" value="CELL DIVISION PROTEIN ZAPD"/>
    <property type="match status" value="1"/>
</dbReference>
<evidence type="ECO:0000313" key="6">
    <source>
        <dbReference type="EMBL" id="SFQ15009.1"/>
    </source>
</evidence>
<dbReference type="GO" id="GO:0032153">
    <property type="term" value="C:cell division site"/>
    <property type="evidence" value="ECO:0007669"/>
    <property type="project" value="TreeGrafter"/>
</dbReference>
<gene>
    <name evidence="5" type="primary">zapD</name>
    <name evidence="6" type="ORF">SAMN03084138_04189</name>
</gene>
<dbReference type="Proteomes" id="UP000182692">
    <property type="component" value="Unassembled WGS sequence"/>
</dbReference>
<sequence>MTSDTLYEHPLNEQVRVYLRLEQLLLQISQSESFTESGHSTLFFKSIFDLMEILEQVQVKADLAKDLEKQRAKLQTWLDVPAVDKDQLMALLSESRQFQQTLLQAPRLGQKLREDKFLSSIRQRFSIPGGTCSFDLPALHHWLNLPLAHCQADAIEWQSSLKPLSNALSFWLRLTRGGSAMQSLTVKNGFLQQDVEGASLLRIKISPDYNAFPLISGHKSRFAIRFMPFDESQNVADNMSLSLAVC</sequence>
<dbReference type="RefSeq" id="WP_017014329.1">
    <property type="nucleotide sequence ID" value="NZ_FOWR01000044.1"/>
</dbReference>
<comment type="subcellular location">
    <subcellularLocation>
        <location evidence="5">Cytoplasm</location>
    </subcellularLocation>
    <text evidence="5">Localizes to mid-cell in an FtsZ-dependent manner.</text>
</comment>
<dbReference type="Gene3D" id="1.10.3900.10">
    <property type="entry name" value="YacF-like"/>
    <property type="match status" value="1"/>
</dbReference>
<dbReference type="InterPro" id="IPR027462">
    <property type="entry name" value="ZapD_C"/>
</dbReference>
<dbReference type="InterPro" id="IPR036268">
    <property type="entry name" value="ZapD_sf"/>
</dbReference>
<dbReference type="Gene3D" id="2.60.440.10">
    <property type="entry name" value="YacF-like domains"/>
    <property type="match status" value="1"/>
</dbReference>
<dbReference type="GO" id="GO:0005737">
    <property type="term" value="C:cytoplasm"/>
    <property type="evidence" value="ECO:0007669"/>
    <property type="project" value="UniProtKB-SubCell"/>
</dbReference>
<dbReference type="NCBIfam" id="NF003655">
    <property type="entry name" value="PRK05287.1-3"/>
    <property type="match status" value="1"/>
</dbReference>
<evidence type="ECO:0000256" key="2">
    <source>
        <dbReference type="ARBA" id="ARBA00022618"/>
    </source>
</evidence>
<proteinExistence type="inferred from homology"/>
<comment type="function">
    <text evidence="5">Cell division factor that enhances FtsZ-ring assembly. Directly interacts with FtsZ and promotes bundling of FtsZ protofilaments, with a reduction in FtsZ GTPase activity.</text>
</comment>
<evidence type="ECO:0000256" key="4">
    <source>
        <dbReference type="ARBA" id="ARBA00023306"/>
    </source>
</evidence>
<comment type="similarity">
    <text evidence="5">Belongs to the ZapD family.</text>
</comment>
<evidence type="ECO:0000256" key="5">
    <source>
        <dbReference type="HAMAP-Rule" id="MF_01092"/>
    </source>
</evidence>
<dbReference type="HAMAP" id="MF_01092">
    <property type="entry name" value="ZapD"/>
    <property type="match status" value="1"/>
</dbReference>
<evidence type="ECO:0000256" key="3">
    <source>
        <dbReference type="ARBA" id="ARBA00023210"/>
    </source>
</evidence>
<organism evidence="6 7">
    <name type="scientific">Enterovibrio norvegicus DSM 15893</name>
    <dbReference type="NCBI Taxonomy" id="1121869"/>
    <lineage>
        <taxon>Bacteria</taxon>
        <taxon>Pseudomonadati</taxon>
        <taxon>Pseudomonadota</taxon>
        <taxon>Gammaproteobacteria</taxon>
        <taxon>Vibrionales</taxon>
        <taxon>Vibrionaceae</taxon>
        <taxon>Enterovibrio</taxon>
    </lineage>
</organism>
<dbReference type="AlphaFoldDB" id="A0A1I5W5L1"/>
<dbReference type="GO" id="GO:0043093">
    <property type="term" value="P:FtsZ-dependent cytokinesis"/>
    <property type="evidence" value="ECO:0007669"/>
    <property type="project" value="UniProtKB-UniRule"/>
</dbReference>
<keyword evidence="3 5" id="KW-0717">Septation</keyword>
<dbReference type="EMBL" id="FOWR01000044">
    <property type="protein sequence ID" value="SFQ15009.1"/>
    <property type="molecule type" value="Genomic_DNA"/>
</dbReference>
<dbReference type="SUPFAM" id="SSF160950">
    <property type="entry name" value="YacF-like"/>
    <property type="match status" value="1"/>
</dbReference>